<dbReference type="EMBL" id="CCSB01000005">
    <property type="protein sequence ID" value="CDZ79473.1"/>
    <property type="molecule type" value="Genomic_DNA"/>
</dbReference>
<protein>
    <submittedName>
        <fullName evidence="1">Uncharacterized protein</fullName>
    </submittedName>
</protein>
<evidence type="ECO:0000313" key="2">
    <source>
        <dbReference type="Proteomes" id="UP000044071"/>
    </source>
</evidence>
<keyword evidence="2" id="KW-1185">Reference proteome</keyword>
<evidence type="ECO:0000313" key="1">
    <source>
        <dbReference type="EMBL" id="CDZ79473.1"/>
    </source>
</evidence>
<reference evidence="1 2" key="1">
    <citation type="submission" date="2014-06" db="EMBL/GenBank/DDBJ databases">
        <authorList>
            <person name="Urmite Genomes Urmite Genomes"/>
        </authorList>
    </citation>
    <scope>NUCLEOTIDE SEQUENCE [LARGE SCALE GENOMIC DNA]</scope>
</reference>
<organism evidence="1 2">
    <name type="scientific">Legionella massiliensis</name>
    <dbReference type="NCBI Taxonomy" id="1034943"/>
    <lineage>
        <taxon>Bacteria</taxon>
        <taxon>Pseudomonadati</taxon>
        <taxon>Pseudomonadota</taxon>
        <taxon>Gammaproteobacteria</taxon>
        <taxon>Legionellales</taxon>
        <taxon>Legionellaceae</taxon>
        <taxon>Legionella</taxon>
    </lineage>
</organism>
<proteinExistence type="predicted"/>
<dbReference type="Proteomes" id="UP000044071">
    <property type="component" value="Unassembled WGS sequence"/>
</dbReference>
<dbReference type="RefSeq" id="WP_044012820.1">
    <property type="nucleotide sequence ID" value="NZ_CCVW01000005.1"/>
</dbReference>
<gene>
    <name evidence="1" type="ORF">BN59_03791</name>
</gene>
<name>A0A078L6E8_9GAMM</name>
<sequence>MAASLDVLVKTLNFDKFNPFNPEQKAEDFFNLTAKGGALDVYRPGIGVTVIVPTEMPNGECKFLMLGYVRELPEDCQSLEASAPPRDGLQLCFGGGRLDAVGEGYAECIAKLLSKKVDIEVAEHKGFIETIIANLRYDTTVHSDVSYEWKMNYATVMGVAPTMKLAALQTLLADTSAHVNQAAERTPWLKARNIMAFDIDEVRIALEKLQAKYQQQGFLDIKLEKEDFIRLTNLASENQTAHFYRPFASKPLTRLIESKKLTAVYIEELQPASPPHNANQFGK</sequence>
<dbReference type="AlphaFoldDB" id="A0A078L6E8"/>
<accession>A0A078L6E8</accession>